<dbReference type="EC" id="2.3.1.9" evidence="2"/>
<evidence type="ECO:0000256" key="1">
    <source>
        <dbReference type="ARBA" id="ARBA00010982"/>
    </source>
</evidence>
<feature type="domain" description="Thiolase C-terminal" evidence="9">
    <location>
        <begin position="264"/>
        <end position="386"/>
    </location>
</feature>
<dbReference type="InterPro" id="IPR020613">
    <property type="entry name" value="Thiolase_CS"/>
</dbReference>
<feature type="active site" description="Proton acceptor" evidence="6">
    <location>
        <position position="373"/>
    </location>
</feature>
<proteinExistence type="inferred from homology"/>
<comment type="similarity">
    <text evidence="1 7">Belongs to the thiolase-like superfamily. Thiolase family.</text>
</comment>
<feature type="active site" description="Acyl-thioester intermediate" evidence="6">
    <location>
        <position position="86"/>
    </location>
</feature>
<keyword evidence="4 7" id="KW-0012">Acyltransferase</keyword>
<dbReference type="InterPro" id="IPR020617">
    <property type="entry name" value="Thiolase_C"/>
</dbReference>
<gene>
    <name evidence="10" type="ORF">DT065_04570</name>
</gene>
<reference evidence="10 11" key="1">
    <citation type="journal article" date="2018" name="J. Microbiol.">
        <title>Salicibibacter kimchii gen. nov., sp. nov., a moderately halophilic and alkalitolerant bacterium in the family Bacillaceae, isolated from kimchi.</title>
        <authorList>
            <person name="Jang J.Y."/>
            <person name="Oh Y.J."/>
            <person name="Lim S.K."/>
            <person name="Park H.K."/>
            <person name="Lee C."/>
            <person name="Kim J.Y."/>
            <person name="Lee M.A."/>
            <person name="Choi H.J."/>
        </authorList>
    </citation>
    <scope>NUCLEOTIDE SEQUENCE [LARGE SCALE GENOMIC DNA]</scope>
    <source>
        <strain evidence="10 11">NKC1-1</strain>
    </source>
</reference>
<sequence>MEDVVIVSAVRTAIAKKGGALATVDPAVYGGEVISEALKRADVEHEAVEDVIFGNCLSGGGNIARVSLLEAGLPVDVPGLTIDRQCGSGINSVALAAEKIIAGNADVVVAGGTESMTRSPHLLAVQEKAYDLRPPKFINPKLSPDEIGDPPMGITAENLADQYEVSREEQDAFALRSQERMADAIDKGYFKDQIVPIEVKTRKGTVTFNQDEHPRPDVTKESLGKLPAVFKKDGSVTAGSSSGINDGASALVLMSGTEAKNRGLKPLATVKASAVAGVDPNIMGIGPVPAVKKVLEKTGDQLDDFDLIEINEAFAAQVLACDRELSFDMDKVNVNGGAIAHGHPIAATGGMLVTKLCYELERRGEKKGLVTACIGGGQGIALVVEKE</sequence>
<dbReference type="AlphaFoldDB" id="A0A345BWN4"/>
<dbReference type="Gene3D" id="3.40.47.10">
    <property type="match status" value="2"/>
</dbReference>
<dbReference type="InterPro" id="IPR016039">
    <property type="entry name" value="Thiolase-like"/>
</dbReference>
<dbReference type="PANTHER" id="PTHR18919:SF107">
    <property type="entry name" value="ACETYL-COA ACETYLTRANSFERASE, CYTOSOLIC"/>
    <property type="match status" value="1"/>
</dbReference>
<organism evidence="10 11">
    <name type="scientific">Salicibibacter kimchii</name>
    <dbReference type="NCBI Taxonomy" id="2099786"/>
    <lineage>
        <taxon>Bacteria</taxon>
        <taxon>Bacillati</taxon>
        <taxon>Bacillota</taxon>
        <taxon>Bacilli</taxon>
        <taxon>Bacillales</taxon>
        <taxon>Bacillaceae</taxon>
        <taxon>Salicibibacter</taxon>
    </lineage>
</organism>
<feature type="domain" description="Thiolase N-terminal" evidence="8">
    <location>
        <begin position="4"/>
        <end position="255"/>
    </location>
</feature>
<evidence type="ECO:0000256" key="2">
    <source>
        <dbReference type="ARBA" id="ARBA00012705"/>
    </source>
</evidence>
<dbReference type="Pfam" id="PF00108">
    <property type="entry name" value="Thiolase_N"/>
    <property type="match status" value="1"/>
</dbReference>
<evidence type="ECO:0000256" key="5">
    <source>
        <dbReference type="ARBA" id="ARBA00030755"/>
    </source>
</evidence>
<dbReference type="InterPro" id="IPR002155">
    <property type="entry name" value="Thiolase"/>
</dbReference>
<evidence type="ECO:0000256" key="6">
    <source>
        <dbReference type="PIRSR" id="PIRSR000429-1"/>
    </source>
</evidence>
<dbReference type="EMBL" id="CP031092">
    <property type="protein sequence ID" value="AXF55365.1"/>
    <property type="molecule type" value="Genomic_DNA"/>
</dbReference>
<dbReference type="NCBIfam" id="TIGR01930">
    <property type="entry name" value="AcCoA-C-Actrans"/>
    <property type="match status" value="1"/>
</dbReference>
<dbReference type="PROSITE" id="PS00099">
    <property type="entry name" value="THIOLASE_3"/>
    <property type="match status" value="1"/>
</dbReference>
<dbReference type="CDD" id="cd00751">
    <property type="entry name" value="thiolase"/>
    <property type="match status" value="1"/>
</dbReference>
<dbReference type="SUPFAM" id="SSF53901">
    <property type="entry name" value="Thiolase-like"/>
    <property type="match status" value="2"/>
</dbReference>
<evidence type="ECO:0000256" key="3">
    <source>
        <dbReference type="ARBA" id="ARBA00022679"/>
    </source>
</evidence>
<evidence type="ECO:0000259" key="9">
    <source>
        <dbReference type="Pfam" id="PF02803"/>
    </source>
</evidence>
<keyword evidence="3 7" id="KW-0808">Transferase</keyword>
<dbReference type="PANTHER" id="PTHR18919">
    <property type="entry name" value="ACETYL-COA C-ACYLTRANSFERASE"/>
    <property type="match status" value="1"/>
</dbReference>
<dbReference type="OrthoDB" id="9764892at2"/>
<dbReference type="InterPro" id="IPR020616">
    <property type="entry name" value="Thiolase_N"/>
</dbReference>
<dbReference type="RefSeq" id="WP_114371289.1">
    <property type="nucleotide sequence ID" value="NZ_CP031092.1"/>
</dbReference>
<dbReference type="Pfam" id="PF02803">
    <property type="entry name" value="Thiolase_C"/>
    <property type="match status" value="1"/>
</dbReference>
<accession>A0A345BWN4</accession>
<feature type="active site" description="Proton acceptor" evidence="6">
    <location>
        <position position="343"/>
    </location>
</feature>
<dbReference type="FunFam" id="3.40.47.10:FF:000010">
    <property type="entry name" value="Acetyl-CoA acetyltransferase (Thiolase)"/>
    <property type="match status" value="1"/>
</dbReference>
<evidence type="ECO:0000313" key="10">
    <source>
        <dbReference type="EMBL" id="AXF55365.1"/>
    </source>
</evidence>
<evidence type="ECO:0000259" key="8">
    <source>
        <dbReference type="Pfam" id="PF00108"/>
    </source>
</evidence>
<dbReference type="InterPro" id="IPR020610">
    <property type="entry name" value="Thiolase_AS"/>
</dbReference>
<dbReference type="PIRSF" id="PIRSF000429">
    <property type="entry name" value="Ac-CoA_Ac_transf"/>
    <property type="match status" value="1"/>
</dbReference>
<evidence type="ECO:0000313" key="11">
    <source>
        <dbReference type="Proteomes" id="UP000252100"/>
    </source>
</evidence>
<dbReference type="KEGG" id="rue:DT065_04570"/>
<keyword evidence="11" id="KW-1185">Reference proteome</keyword>
<evidence type="ECO:0000256" key="7">
    <source>
        <dbReference type="RuleBase" id="RU003557"/>
    </source>
</evidence>
<protein>
    <recommendedName>
        <fullName evidence="2">acetyl-CoA C-acetyltransferase</fullName>
        <ecNumber evidence="2">2.3.1.9</ecNumber>
    </recommendedName>
    <alternativeName>
        <fullName evidence="5">Acetoacetyl-CoA thiolase</fullName>
    </alternativeName>
</protein>
<name>A0A345BWN4_9BACI</name>
<dbReference type="GO" id="GO:0003985">
    <property type="term" value="F:acetyl-CoA C-acetyltransferase activity"/>
    <property type="evidence" value="ECO:0007669"/>
    <property type="project" value="UniProtKB-EC"/>
</dbReference>
<dbReference type="Proteomes" id="UP000252100">
    <property type="component" value="Chromosome"/>
</dbReference>
<dbReference type="PROSITE" id="PS00737">
    <property type="entry name" value="THIOLASE_2"/>
    <property type="match status" value="1"/>
</dbReference>
<evidence type="ECO:0000256" key="4">
    <source>
        <dbReference type="ARBA" id="ARBA00023315"/>
    </source>
</evidence>